<evidence type="ECO:0000313" key="9">
    <source>
        <dbReference type="EMBL" id="KKK99099.1"/>
    </source>
</evidence>
<dbReference type="PANTHER" id="PTHR43386:SF25">
    <property type="entry name" value="PEPTIDE ABC TRANSPORTER PERMEASE PROTEIN"/>
    <property type="match status" value="1"/>
</dbReference>
<dbReference type="AlphaFoldDB" id="A0A0F9C9Q4"/>
<comment type="subcellular location">
    <subcellularLocation>
        <location evidence="1">Cell membrane</location>
        <topology evidence="1">Multi-pass membrane protein</topology>
    </subcellularLocation>
</comment>
<evidence type="ECO:0000256" key="4">
    <source>
        <dbReference type="ARBA" id="ARBA00022692"/>
    </source>
</evidence>
<feature type="transmembrane region" description="Helical" evidence="7">
    <location>
        <begin position="151"/>
        <end position="176"/>
    </location>
</feature>
<gene>
    <name evidence="9" type="ORF">LCGC14_2636140</name>
</gene>
<dbReference type="InterPro" id="IPR035906">
    <property type="entry name" value="MetI-like_sf"/>
</dbReference>
<keyword evidence="3" id="KW-1003">Cell membrane</keyword>
<dbReference type="GO" id="GO:0055085">
    <property type="term" value="P:transmembrane transport"/>
    <property type="evidence" value="ECO:0007669"/>
    <property type="project" value="InterPro"/>
</dbReference>
<evidence type="ECO:0000256" key="7">
    <source>
        <dbReference type="SAM" id="Phobius"/>
    </source>
</evidence>
<feature type="domain" description="ABC transmembrane type-1" evidence="8">
    <location>
        <begin position="103"/>
        <end position="292"/>
    </location>
</feature>
<evidence type="ECO:0000256" key="5">
    <source>
        <dbReference type="ARBA" id="ARBA00022989"/>
    </source>
</evidence>
<keyword evidence="2" id="KW-0813">Transport</keyword>
<evidence type="ECO:0000256" key="6">
    <source>
        <dbReference type="ARBA" id="ARBA00023136"/>
    </source>
</evidence>
<dbReference type="Gene3D" id="1.10.3720.10">
    <property type="entry name" value="MetI-like"/>
    <property type="match status" value="1"/>
</dbReference>
<name>A0A0F9C9Q4_9ZZZZ</name>
<dbReference type="EMBL" id="LAZR01045340">
    <property type="protein sequence ID" value="KKK99099.1"/>
    <property type="molecule type" value="Genomic_DNA"/>
</dbReference>
<keyword evidence="5 7" id="KW-1133">Transmembrane helix</keyword>
<evidence type="ECO:0000259" key="8">
    <source>
        <dbReference type="PROSITE" id="PS50928"/>
    </source>
</evidence>
<keyword evidence="4 7" id="KW-0812">Transmembrane</keyword>
<evidence type="ECO:0000256" key="1">
    <source>
        <dbReference type="ARBA" id="ARBA00004651"/>
    </source>
</evidence>
<comment type="caution">
    <text evidence="9">The sequence shown here is derived from an EMBL/GenBank/DDBJ whole genome shotgun (WGS) entry which is preliminary data.</text>
</comment>
<evidence type="ECO:0000256" key="2">
    <source>
        <dbReference type="ARBA" id="ARBA00022448"/>
    </source>
</evidence>
<proteinExistence type="predicted"/>
<dbReference type="GO" id="GO:0005886">
    <property type="term" value="C:plasma membrane"/>
    <property type="evidence" value="ECO:0007669"/>
    <property type="project" value="UniProtKB-SubCell"/>
</dbReference>
<dbReference type="Pfam" id="PF12911">
    <property type="entry name" value="OppC_N"/>
    <property type="match status" value="1"/>
</dbReference>
<keyword evidence="6 7" id="KW-0472">Membrane</keyword>
<dbReference type="CDD" id="cd06261">
    <property type="entry name" value="TM_PBP2"/>
    <property type="match status" value="1"/>
</dbReference>
<sequence length="304" mass="33768">MADNSQTASLFTRPAERPREDFRIRLRRFFERYPPLVIIAAIWLLFMVFVAVFAPLLTPYEYTAIDLRARLQAPGWMEGGDWNHLFGTDDLGRDVLSRLIFSIRLSLLVAFLGTIIGAILGTALGFLAAHFRGWVDDVVMAAIDFQAALPFFIIALALLAFLGNSLTLFIILMGIYGWERYARLTRGLALSARTHGYAVAVNTLGATPTRIYLRHILPNISSALIVNMTLNFPGTVILETSLSFLGIGIQPPMTSLGNMLGFGRDYLTSAWWIAVLPGVTIFLATLAMSILGDWVRDRLDPTLK</sequence>
<accession>A0A0F9C9Q4</accession>
<organism evidence="9">
    <name type="scientific">marine sediment metagenome</name>
    <dbReference type="NCBI Taxonomy" id="412755"/>
    <lineage>
        <taxon>unclassified sequences</taxon>
        <taxon>metagenomes</taxon>
        <taxon>ecological metagenomes</taxon>
    </lineage>
</organism>
<dbReference type="PANTHER" id="PTHR43386">
    <property type="entry name" value="OLIGOPEPTIDE TRANSPORT SYSTEM PERMEASE PROTEIN APPC"/>
    <property type="match status" value="1"/>
</dbReference>
<dbReference type="SUPFAM" id="SSF161098">
    <property type="entry name" value="MetI-like"/>
    <property type="match status" value="1"/>
</dbReference>
<dbReference type="Pfam" id="PF00528">
    <property type="entry name" value="BPD_transp_1"/>
    <property type="match status" value="1"/>
</dbReference>
<feature type="transmembrane region" description="Helical" evidence="7">
    <location>
        <begin position="36"/>
        <end position="58"/>
    </location>
</feature>
<feature type="transmembrane region" description="Helical" evidence="7">
    <location>
        <begin position="107"/>
        <end position="131"/>
    </location>
</feature>
<dbReference type="InterPro" id="IPR025966">
    <property type="entry name" value="OppC_N"/>
</dbReference>
<reference evidence="9" key="1">
    <citation type="journal article" date="2015" name="Nature">
        <title>Complex archaea that bridge the gap between prokaryotes and eukaryotes.</title>
        <authorList>
            <person name="Spang A."/>
            <person name="Saw J.H."/>
            <person name="Jorgensen S.L."/>
            <person name="Zaremba-Niedzwiedzka K."/>
            <person name="Martijn J."/>
            <person name="Lind A.E."/>
            <person name="van Eijk R."/>
            <person name="Schleper C."/>
            <person name="Guy L."/>
            <person name="Ettema T.J."/>
        </authorList>
    </citation>
    <scope>NUCLEOTIDE SEQUENCE</scope>
</reference>
<protein>
    <recommendedName>
        <fullName evidence="8">ABC transmembrane type-1 domain-containing protein</fullName>
    </recommendedName>
</protein>
<dbReference type="PROSITE" id="PS50928">
    <property type="entry name" value="ABC_TM1"/>
    <property type="match status" value="1"/>
</dbReference>
<feature type="transmembrane region" description="Helical" evidence="7">
    <location>
        <begin position="269"/>
        <end position="291"/>
    </location>
</feature>
<dbReference type="InterPro" id="IPR000515">
    <property type="entry name" value="MetI-like"/>
</dbReference>
<feature type="transmembrane region" description="Helical" evidence="7">
    <location>
        <begin position="224"/>
        <end position="249"/>
    </location>
</feature>
<evidence type="ECO:0000256" key="3">
    <source>
        <dbReference type="ARBA" id="ARBA00022475"/>
    </source>
</evidence>
<dbReference type="InterPro" id="IPR050366">
    <property type="entry name" value="BP-dependent_transpt_permease"/>
</dbReference>